<sequence>MSLLSCALLSRLFLFIFVLTFQIFTFFYNMLNFCEVVCQNLFLYQVFFFVFLICF</sequence>
<evidence type="ECO:0000313" key="2">
    <source>
        <dbReference type="EMBL" id="JAH19805.1"/>
    </source>
</evidence>
<keyword evidence="1" id="KW-1133">Transmembrane helix</keyword>
<dbReference type="EMBL" id="GBXM01088772">
    <property type="protein sequence ID" value="JAH19805.1"/>
    <property type="molecule type" value="Transcribed_RNA"/>
</dbReference>
<evidence type="ECO:0000256" key="1">
    <source>
        <dbReference type="SAM" id="Phobius"/>
    </source>
</evidence>
<reference evidence="2" key="1">
    <citation type="submission" date="2014-11" db="EMBL/GenBank/DDBJ databases">
        <authorList>
            <person name="Amaro Gonzalez C."/>
        </authorList>
    </citation>
    <scope>NUCLEOTIDE SEQUENCE</scope>
</reference>
<protein>
    <submittedName>
        <fullName evidence="2">Uncharacterized protein</fullName>
    </submittedName>
</protein>
<name>A0A0E9QU83_ANGAN</name>
<proteinExistence type="predicted"/>
<keyword evidence="1" id="KW-0812">Transmembrane</keyword>
<reference evidence="2" key="2">
    <citation type="journal article" date="2015" name="Fish Shellfish Immunol.">
        <title>Early steps in the European eel (Anguilla anguilla)-Vibrio vulnificus interaction in the gills: Role of the RtxA13 toxin.</title>
        <authorList>
            <person name="Callol A."/>
            <person name="Pajuelo D."/>
            <person name="Ebbesson L."/>
            <person name="Teles M."/>
            <person name="MacKenzie S."/>
            <person name="Amaro C."/>
        </authorList>
    </citation>
    <scope>NUCLEOTIDE SEQUENCE</scope>
</reference>
<feature type="transmembrane region" description="Helical" evidence="1">
    <location>
        <begin position="12"/>
        <end position="31"/>
    </location>
</feature>
<feature type="transmembrane region" description="Helical" evidence="1">
    <location>
        <begin position="37"/>
        <end position="54"/>
    </location>
</feature>
<organism evidence="2">
    <name type="scientific">Anguilla anguilla</name>
    <name type="common">European freshwater eel</name>
    <name type="synonym">Muraena anguilla</name>
    <dbReference type="NCBI Taxonomy" id="7936"/>
    <lineage>
        <taxon>Eukaryota</taxon>
        <taxon>Metazoa</taxon>
        <taxon>Chordata</taxon>
        <taxon>Craniata</taxon>
        <taxon>Vertebrata</taxon>
        <taxon>Euteleostomi</taxon>
        <taxon>Actinopterygii</taxon>
        <taxon>Neopterygii</taxon>
        <taxon>Teleostei</taxon>
        <taxon>Anguilliformes</taxon>
        <taxon>Anguillidae</taxon>
        <taxon>Anguilla</taxon>
    </lineage>
</organism>
<accession>A0A0E9QU83</accession>
<keyword evidence="1" id="KW-0472">Membrane</keyword>
<dbReference type="AlphaFoldDB" id="A0A0E9QU83"/>